<dbReference type="InterPro" id="IPR011010">
    <property type="entry name" value="DNA_brk_join_enz"/>
</dbReference>
<dbReference type="Pfam" id="PF00589">
    <property type="entry name" value="Phage_integrase"/>
    <property type="match status" value="1"/>
</dbReference>
<dbReference type="RefSeq" id="WP_004865818.1">
    <property type="nucleotide sequence ID" value="NZ_ASYY01000043.1"/>
</dbReference>
<dbReference type="GO" id="GO:0006310">
    <property type="term" value="P:DNA recombination"/>
    <property type="evidence" value="ECO:0007669"/>
    <property type="project" value="UniProtKB-KW"/>
</dbReference>
<keyword evidence="6" id="KW-1185">Reference proteome</keyword>
<proteinExistence type="inferred from homology"/>
<dbReference type="InterPro" id="IPR050808">
    <property type="entry name" value="Phage_Integrase"/>
</dbReference>
<dbReference type="eggNOG" id="COG0582">
    <property type="taxonomic scope" value="Bacteria"/>
</dbReference>
<dbReference type="InterPro" id="IPR002104">
    <property type="entry name" value="Integrase_catalytic"/>
</dbReference>
<dbReference type="PROSITE" id="PS51898">
    <property type="entry name" value="TYR_RECOMBINASE"/>
    <property type="match status" value="1"/>
</dbReference>
<evidence type="ECO:0000256" key="3">
    <source>
        <dbReference type="ARBA" id="ARBA00023172"/>
    </source>
</evidence>
<dbReference type="EMBL" id="APPN01000071">
    <property type="protein sequence ID" value="ENV33160.1"/>
    <property type="molecule type" value="Genomic_DNA"/>
</dbReference>
<dbReference type="PATRIC" id="fig|1120926.3.peg.2793"/>
<evidence type="ECO:0000259" key="4">
    <source>
        <dbReference type="PROSITE" id="PS51898"/>
    </source>
</evidence>
<evidence type="ECO:0000256" key="2">
    <source>
        <dbReference type="ARBA" id="ARBA00022908"/>
    </source>
</evidence>
<dbReference type="AlphaFoldDB" id="N8ZNU3"/>
<dbReference type="PANTHER" id="PTHR30629:SF2">
    <property type="entry name" value="PROPHAGE INTEGRASE INTS-RELATED"/>
    <property type="match status" value="1"/>
</dbReference>
<accession>N8ZNU3</accession>
<evidence type="ECO:0000256" key="1">
    <source>
        <dbReference type="ARBA" id="ARBA00008857"/>
    </source>
</evidence>
<dbReference type="InterPro" id="IPR013762">
    <property type="entry name" value="Integrase-like_cat_sf"/>
</dbReference>
<dbReference type="Proteomes" id="UP000013117">
    <property type="component" value="Unassembled WGS sequence"/>
</dbReference>
<dbReference type="Gene3D" id="1.10.443.10">
    <property type="entry name" value="Intergrase catalytic core"/>
    <property type="match status" value="1"/>
</dbReference>
<dbReference type="SUPFAM" id="SSF56349">
    <property type="entry name" value="DNA breaking-rejoining enzymes"/>
    <property type="match status" value="1"/>
</dbReference>
<dbReference type="GO" id="GO:0015074">
    <property type="term" value="P:DNA integration"/>
    <property type="evidence" value="ECO:0007669"/>
    <property type="project" value="UniProtKB-KW"/>
</dbReference>
<protein>
    <recommendedName>
        <fullName evidence="4">Tyr recombinase domain-containing protein</fullName>
    </recommendedName>
</protein>
<evidence type="ECO:0000313" key="5">
    <source>
        <dbReference type="EMBL" id="ENV33160.1"/>
    </source>
</evidence>
<feature type="domain" description="Tyr recombinase" evidence="4">
    <location>
        <begin position="21"/>
        <end position="213"/>
    </location>
</feature>
<reference evidence="5 6" key="1">
    <citation type="submission" date="2013-02" db="EMBL/GenBank/DDBJ databases">
        <title>The Genome Sequence of Acinetobacter gerneri CIP 107464.</title>
        <authorList>
            <consortium name="The Broad Institute Genome Sequencing Platform"/>
            <consortium name="The Broad Institute Genome Sequencing Center for Infectious Disease"/>
            <person name="Cerqueira G."/>
            <person name="Feldgarden M."/>
            <person name="Courvalin P."/>
            <person name="Perichon B."/>
            <person name="Grillot-Courvalin C."/>
            <person name="Clermont D."/>
            <person name="Rocha E."/>
            <person name="Yoon E.-J."/>
            <person name="Nemec A."/>
            <person name="Walker B."/>
            <person name="Young S.K."/>
            <person name="Zeng Q."/>
            <person name="Gargeya S."/>
            <person name="Fitzgerald M."/>
            <person name="Haas B."/>
            <person name="Abouelleil A."/>
            <person name="Alvarado L."/>
            <person name="Arachchi H.M."/>
            <person name="Berlin A.M."/>
            <person name="Chapman S.B."/>
            <person name="Dewar J."/>
            <person name="Goldberg J."/>
            <person name="Griggs A."/>
            <person name="Gujja S."/>
            <person name="Hansen M."/>
            <person name="Howarth C."/>
            <person name="Imamovic A."/>
            <person name="Larimer J."/>
            <person name="McCowan C."/>
            <person name="Murphy C."/>
            <person name="Neiman D."/>
            <person name="Pearson M."/>
            <person name="Priest M."/>
            <person name="Roberts A."/>
            <person name="Saif S."/>
            <person name="Shea T."/>
            <person name="Sisk P."/>
            <person name="Sykes S."/>
            <person name="Wortman J."/>
            <person name="Nusbaum C."/>
            <person name="Birren B."/>
        </authorList>
    </citation>
    <scope>NUCLEOTIDE SEQUENCE [LARGE SCALE GENOMIC DNA]</scope>
    <source>
        <strain evidence="5 6">CIP 107464</strain>
    </source>
</reference>
<dbReference type="HOGENOM" id="CLU_027562_0_4_6"/>
<dbReference type="STRING" id="202952.GCA_000747725_00314"/>
<dbReference type="PANTHER" id="PTHR30629">
    <property type="entry name" value="PROPHAGE INTEGRASE"/>
    <property type="match status" value="1"/>
</dbReference>
<keyword evidence="3" id="KW-0233">DNA recombination</keyword>
<organism evidence="5 6">
    <name type="scientific">Acinetobacter gerneri DSM 14967 = CIP 107464 = MTCC 9824</name>
    <dbReference type="NCBI Taxonomy" id="1120926"/>
    <lineage>
        <taxon>Bacteria</taxon>
        <taxon>Pseudomonadati</taxon>
        <taxon>Pseudomonadota</taxon>
        <taxon>Gammaproteobacteria</taxon>
        <taxon>Moraxellales</taxon>
        <taxon>Moraxellaceae</taxon>
        <taxon>Acinetobacter</taxon>
    </lineage>
</organism>
<comment type="caution">
    <text evidence="5">The sequence shown here is derived from an EMBL/GenBank/DDBJ whole genome shotgun (WGS) entry which is preliminary data.</text>
</comment>
<dbReference type="GeneID" id="84211989"/>
<name>N8ZNU3_9GAMM</name>
<keyword evidence="2" id="KW-0229">DNA integration</keyword>
<evidence type="ECO:0000313" key="6">
    <source>
        <dbReference type="Proteomes" id="UP000013117"/>
    </source>
</evidence>
<comment type="similarity">
    <text evidence="1">Belongs to the 'phage' integrase family.</text>
</comment>
<dbReference type="GO" id="GO:0003677">
    <property type="term" value="F:DNA binding"/>
    <property type="evidence" value="ECO:0007669"/>
    <property type="project" value="InterPro"/>
</dbReference>
<gene>
    <name evidence="5" type="ORF">F960_02882</name>
</gene>
<sequence length="254" mass="29171">MLKYQTLEHLRSADLNVKKVVCDRFLSELEIYRVVNASQNSVNTPAKNKAIILLLLFFGCRESELRLAKKSDFDFDEGIWTIPADNHKTGKKKNKAIVRPIILEIIPYLKSVFALTPEECEFAFATSYGQRYDVVNKGFQISIPQYINRNIKKAYGHEIEHWTIHDLRRTMRTHISGIAPPHICEIMLGHALPQIWGTYDLHEYLEPQAQAYSKWFYKLCAIIENRELVGSKGSMERASNIPLFSSQVATALTP</sequence>